<accession>A0A838ZTX6</accession>
<evidence type="ECO:0000256" key="6">
    <source>
        <dbReference type="ARBA" id="ARBA00022777"/>
    </source>
</evidence>
<keyword evidence="10" id="KW-0472">Membrane</keyword>
<gene>
    <name evidence="13" type="ORF">HU137_11740</name>
</gene>
<evidence type="ECO:0000313" key="14">
    <source>
        <dbReference type="Proteomes" id="UP000552241"/>
    </source>
</evidence>
<comment type="catalytic activity">
    <reaction evidence="1">
        <text>ATP + protein L-histidine = ADP + protein N-phospho-L-histidine.</text>
        <dbReference type="EC" id="2.7.13.3"/>
    </reaction>
</comment>
<dbReference type="RefSeq" id="WP_182044043.1">
    <property type="nucleotide sequence ID" value="NZ_JACDZE010000004.1"/>
</dbReference>
<keyword evidence="14" id="KW-1185">Reference proteome</keyword>
<keyword evidence="3" id="KW-0597">Phosphoprotein</keyword>
<keyword evidence="5" id="KW-0547">Nucleotide-binding</keyword>
<feature type="coiled-coil region" evidence="9">
    <location>
        <begin position="37"/>
        <end position="64"/>
    </location>
</feature>
<keyword evidence="4" id="KW-0808">Transferase</keyword>
<feature type="transmembrane region" description="Helical" evidence="10">
    <location>
        <begin position="7"/>
        <end position="29"/>
    </location>
</feature>
<dbReference type="InterPro" id="IPR011712">
    <property type="entry name" value="Sig_transdc_His_kin_sub3_dim/P"/>
</dbReference>
<protein>
    <recommendedName>
        <fullName evidence="2">histidine kinase</fullName>
        <ecNumber evidence="2">2.7.13.3</ecNumber>
    </recommendedName>
</protein>
<dbReference type="Pfam" id="PF02518">
    <property type="entry name" value="HATPase_c"/>
    <property type="match status" value="1"/>
</dbReference>
<keyword evidence="6 13" id="KW-0418">Kinase</keyword>
<reference evidence="13 14" key="1">
    <citation type="submission" date="2020-07" db="EMBL/GenBank/DDBJ databases">
        <title>Moheibacter lacus sp. nov., a member of the family Flavobacteriaceae isolated from freshwater lake sediment.</title>
        <authorList>
            <person name="Liu Y."/>
        </authorList>
    </citation>
    <scope>NUCLEOTIDE SEQUENCE [LARGE SCALE GENOMIC DNA]</scope>
    <source>
        <strain evidence="13 14">BDHS18</strain>
    </source>
</reference>
<dbReference type="PANTHER" id="PTHR24421">
    <property type="entry name" value="NITRATE/NITRITE SENSOR PROTEIN NARX-RELATED"/>
    <property type="match status" value="1"/>
</dbReference>
<keyword evidence="10" id="KW-1133">Transmembrane helix</keyword>
<dbReference type="EC" id="2.7.13.3" evidence="2"/>
<keyword evidence="9" id="KW-0175">Coiled coil</keyword>
<evidence type="ECO:0000256" key="10">
    <source>
        <dbReference type="SAM" id="Phobius"/>
    </source>
</evidence>
<dbReference type="InterPro" id="IPR036890">
    <property type="entry name" value="HATPase_C_sf"/>
</dbReference>
<dbReference type="GO" id="GO:0016020">
    <property type="term" value="C:membrane"/>
    <property type="evidence" value="ECO:0007669"/>
    <property type="project" value="InterPro"/>
</dbReference>
<name>A0A838ZTX6_9FLAO</name>
<feature type="domain" description="Histidine kinase/HSP90-like ATPase" evidence="11">
    <location>
        <begin position="161"/>
        <end position="246"/>
    </location>
</feature>
<dbReference type="InterPro" id="IPR050482">
    <property type="entry name" value="Sensor_HK_TwoCompSys"/>
</dbReference>
<evidence type="ECO:0000313" key="13">
    <source>
        <dbReference type="EMBL" id="MBA5630446.1"/>
    </source>
</evidence>
<evidence type="ECO:0000256" key="1">
    <source>
        <dbReference type="ARBA" id="ARBA00000085"/>
    </source>
</evidence>
<dbReference type="GO" id="GO:0005524">
    <property type="term" value="F:ATP binding"/>
    <property type="evidence" value="ECO:0007669"/>
    <property type="project" value="UniProtKB-KW"/>
</dbReference>
<dbReference type="GO" id="GO:0046983">
    <property type="term" value="F:protein dimerization activity"/>
    <property type="evidence" value="ECO:0007669"/>
    <property type="project" value="InterPro"/>
</dbReference>
<dbReference type="Gene3D" id="3.30.565.10">
    <property type="entry name" value="Histidine kinase-like ATPase, C-terminal domain"/>
    <property type="match status" value="1"/>
</dbReference>
<dbReference type="PANTHER" id="PTHR24421:SF10">
    <property type="entry name" value="NITRATE_NITRITE SENSOR PROTEIN NARQ"/>
    <property type="match status" value="1"/>
</dbReference>
<proteinExistence type="predicted"/>
<dbReference type="AlphaFoldDB" id="A0A838ZTX6"/>
<evidence type="ECO:0000259" key="12">
    <source>
        <dbReference type="Pfam" id="PF07730"/>
    </source>
</evidence>
<keyword evidence="10" id="KW-0812">Transmembrane</keyword>
<dbReference type="EMBL" id="JACDZE010000004">
    <property type="protein sequence ID" value="MBA5630446.1"/>
    <property type="molecule type" value="Genomic_DNA"/>
</dbReference>
<comment type="caution">
    <text evidence="13">The sequence shown here is derived from an EMBL/GenBank/DDBJ whole genome shotgun (WGS) entry which is preliminary data.</text>
</comment>
<dbReference type="InterPro" id="IPR003594">
    <property type="entry name" value="HATPase_dom"/>
</dbReference>
<evidence type="ECO:0000256" key="7">
    <source>
        <dbReference type="ARBA" id="ARBA00022840"/>
    </source>
</evidence>
<organism evidence="13 14">
    <name type="scientific">Moheibacter lacus</name>
    <dbReference type="NCBI Taxonomy" id="2745851"/>
    <lineage>
        <taxon>Bacteria</taxon>
        <taxon>Pseudomonadati</taxon>
        <taxon>Bacteroidota</taxon>
        <taxon>Flavobacteriia</taxon>
        <taxon>Flavobacteriales</taxon>
        <taxon>Weeksellaceae</taxon>
        <taxon>Moheibacter</taxon>
    </lineage>
</organism>
<evidence type="ECO:0000256" key="8">
    <source>
        <dbReference type="ARBA" id="ARBA00023012"/>
    </source>
</evidence>
<keyword evidence="8" id="KW-0902">Two-component regulatory system</keyword>
<sequence length="251" mass="29161">MFQEGDKLLFIVGIMILIPFSMVLLFVIFNNRKNKLIHQQMEEKKKFETELAESQIEIREETLRNISWELHDNIGQLLTLAKIQLQNSNKDPGKIDESVQILGDALRELRALSKSVNPESLKNMNLLEAINNEIERFERMNFIKTEFEISGSPFEIPQKEEIIIFRILQEFFANTIRHSRATELRIKVIYKMDELEIHTYDNGIGFNPKVDFNGIGLKNMSTRAALIGAKLYLNSTPNKGTELVIKKFFKK</sequence>
<keyword evidence="7" id="KW-0067">ATP-binding</keyword>
<dbReference type="Pfam" id="PF07730">
    <property type="entry name" value="HisKA_3"/>
    <property type="match status" value="1"/>
</dbReference>
<feature type="domain" description="Signal transduction histidine kinase subgroup 3 dimerisation and phosphoacceptor" evidence="12">
    <location>
        <begin position="65"/>
        <end position="119"/>
    </location>
</feature>
<evidence type="ECO:0000256" key="4">
    <source>
        <dbReference type="ARBA" id="ARBA00022679"/>
    </source>
</evidence>
<dbReference type="SUPFAM" id="SSF55874">
    <property type="entry name" value="ATPase domain of HSP90 chaperone/DNA topoisomerase II/histidine kinase"/>
    <property type="match status" value="1"/>
</dbReference>
<dbReference type="Gene3D" id="1.20.5.1930">
    <property type="match status" value="1"/>
</dbReference>
<evidence type="ECO:0000259" key="11">
    <source>
        <dbReference type="Pfam" id="PF02518"/>
    </source>
</evidence>
<evidence type="ECO:0000256" key="5">
    <source>
        <dbReference type="ARBA" id="ARBA00022741"/>
    </source>
</evidence>
<evidence type="ECO:0000256" key="2">
    <source>
        <dbReference type="ARBA" id="ARBA00012438"/>
    </source>
</evidence>
<evidence type="ECO:0000256" key="3">
    <source>
        <dbReference type="ARBA" id="ARBA00022553"/>
    </source>
</evidence>
<dbReference type="Proteomes" id="UP000552241">
    <property type="component" value="Unassembled WGS sequence"/>
</dbReference>
<dbReference type="CDD" id="cd16917">
    <property type="entry name" value="HATPase_UhpB-NarQ-NarX-like"/>
    <property type="match status" value="1"/>
</dbReference>
<dbReference type="GO" id="GO:0000155">
    <property type="term" value="F:phosphorelay sensor kinase activity"/>
    <property type="evidence" value="ECO:0007669"/>
    <property type="project" value="InterPro"/>
</dbReference>
<evidence type="ECO:0000256" key="9">
    <source>
        <dbReference type="SAM" id="Coils"/>
    </source>
</evidence>